<comment type="caution">
    <text evidence="3">The sequence shown here is derived from an EMBL/GenBank/DDBJ whole genome shotgun (WGS) entry which is preliminary data.</text>
</comment>
<dbReference type="HAMAP" id="MF_00014">
    <property type="entry name" value="Ribosome_mat_RimM"/>
    <property type="match status" value="1"/>
</dbReference>
<dbReference type="Proteomes" id="UP001187192">
    <property type="component" value="Unassembled WGS sequence"/>
</dbReference>
<gene>
    <name evidence="3" type="ORF">TIFTF001_012578</name>
</gene>
<evidence type="ECO:0000313" key="4">
    <source>
        <dbReference type="Proteomes" id="UP001187192"/>
    </source>
</evidence>
<dbReference type="GO" id="GO:0006364">
    <property type="term" value="P:rRNA processing"/>
    <property type="evidence" value="ECO:0007669"/>
    <property type="project" value="InterPro"/>
</dbReference>
<dbReference type="InterPro" id="IPR009000">
    <property type="entry name" value="Transl_B-barrel_sf"/>
</dbReference>
<feature type="domain" description="Ribosome maturation factor RimM PRC barrel" evidence="2">
    <location>
        <begin position="182"/>
        <end position="268"/>
    </location>
</feature>
<organism evidence="3 4">
    <name type="scientific">Ficus carica</name>
    <name type="common">Common fig</name>
    <dbReference type="NCBI Taxonomy" id="3494"/>
    <lineage>
        <taxon>Eukaryota</taxon>
        <taxon>Viridiplantae</taxon>
        <taxon>Streptophyta</taxon>
        <taxon>Embryophyta</taxon>
        <taxon>Tracheophyta</taxon>
        <taxon>Spermatophyta</taxon>
        <taxon>Magnoliopsida</taxon>
        <taxon>eudicotyledons</taxon>
        <taxon>Gunneridae</taxon>
        <taxon>Pentapetalae</taxon>
        <taxon>rosids</taxon>
        <taxon>fabids</taxon>
        <taxon>Rosales</taxon>
        <taxon>Moraceae</taxon>
        <taxon>Ficeae</taxon>
        <taxon>Ficus</taxon>
    </lineage>
</organism>
<dbReference type="GO" id="GO:0003977">
    <property type="term" value="F:UDP-N-acetylglucosamine diphosphorylase activity"/>
    <property type="evidence" value="ECO:0007669"/>
    <property type="project" value="TreeGrafter"/>
</dbReference>
<protein>
    <submittedName>
        <fullName evidence="3">Uncharacterized protein</fullName>
    </submittedName>
</protein>
<dbReference type="SUPFAM" id="SSF50346">
    <property type="entry name" value="PRC-barrel domain"/>
    <property type="match status" value="1"/>
</dbReference>
<dbReference type="NCBIfam" id="TIGR02273">
    <property type="entry name" value="16S_RimM"/>
    <property type="match status" value="1"/>
</dbReference>
<name>A0AA88ACK4_FICCA</name>
<dbReference type="PANTHER" id="PTHR11952:SF10">
    <property type="entry name" value="16S RRNA PROCESSING PROTEIN RIMM FAMILY"/>
    <property type="match status" value="1"/>
</dbReference>
<dbReference type="EMBL" id="BTGU01000016">
    <property type="protein sequence ID" value="GMN43378.1"/>
    <property type="molecule type" value="Genomic_DNA"/>
</dbReference>
<dbReference type="InterPro" id="IPR011961">
    <property type="entry name" value="RimM"/>
</dbReference>
<dbReference type="GO" id="GO:0043022">
    <property type="term" value="F:ribosome binding"/>
    <property type="evidence" value="ECO:0007669"/>
    <property type="project" value="InterPro"/>
</dbReference>
<dbReference type="InterPro" id="IPR036976">
    <property type="entry name" value="RimM_N_sf"/>
</dbReference>
<dbReference type="Pfam" id="PF24986">
    <property type="entry name" value="PRC_RimM"/>
    <property type="match status" value="1"/>
</dbReference>
<dbReference type="Gene3D" id="2.40.30.60">
    <property type="entry name" value="RimM"/>
    <property type="match status" value="1"/>
</dbReference>
<reference evidence="3" key="1">
    <citation type="submission" date="2023-07" db="EMBL/GenBank/DDBJ databases">
        <title>draft genome sequence of fig (Ficus carica).</title>
        <authorList>
            <person name="Takahashi T."/>
            <person name="Nishimura K."/>
        </authorList>
    </citation>
    <scope>NUCLEOTIDE SEQUENCE</scope>
</reference>
<dbReference type="GO" id="GO:0005840">
    <property type="term" value="C:ribosome"/>
    <property type="evidence" value="ECO:0007669"/>
    <property type="project" value="InterPro"/>
</dbReference>
<sequence length="774" mass="87912">MQRVSFLCSSGSNPLLQIAQPTSHGLATPFLSRPSSSISVSSSRLPFSRLRIHRLPLSPLQSTATEEHVETAMTEYGFVEVGYISNVHGLQGEARVRPSTDFPELRFCEPGRRWLKQQVLGRETIQEVELEEGRGHPGQKSWILKFRGIDTVDQAKQLIGSTLLVREEERPALDEGEFYTRDLVGMRVFLKESGEPVGAVVNVFDSGGNDLLQVMLDSSLDILDATGKQKPAGTKVSEHLVWVPFVEAIVPIVDTKKREMHISPPKGLLKLNLRYDERSKKERRQLVRHTLLVFSVDYIQMLLLPTSICIHCTLLEHFSAHWFLVFHKGELVFYCPYCRAFEEWKERKKYSKRLIAAKKKLCEMEQKHVFHGLRFGEKADRSLLADQIVGVNSKLLQQALKNIETPSKRWNRNELVRTLKRKLLHTLDISEECLASTASKEKRGAHFPLHEKGLQLTSEGKVAMVLVINDSSARGVVGDSDVVNSNSAENSTFSLQTLLADQRFVKVTLVLYFSYKNLSIFLFFGIGKSANNCVQFKFWVLFSTCHDGYLRLELYLTVMEDRASIPLILVCSTHEVESLRTLFSENDYFLFDSEKVWFLEEEKLPVVRNSPEEAERHKILMKSPWEILQSPIGSGGAFSLLSSDGILDNLHEQGVEYVEIMSTGQRHVGLNPLLLGFVESWKADTGIQMPQDAKDFEASYNMIFSMSFLKKLTKQIDKLEFQAIPKQHSHVELIEKEWVDVVPSSPNSFEFCCSVYSSLKSLSSDKICVLEITE</sequence>
<dbReference type="InterPro" id="IPR029044">
    <property type="entry name" value="Nucleotide-diphossugar_trans"/>
</dbReference>
<keyword evidence="4" id="KW-1185">Reference proteome</keyword>
<dbReference type="InterPro" id="IPR039741">
    <property type="entry name" value="UDP-sugar_pyrophosphorylase"/>
</dbReference>
<dbReference type="PANTHER" id="PTHR11952">
    <property type="entry name" value="UDP- GLUCOSE PYROPHOSPHORYLASE"/>
    <property type="match status" value="1"/>
</dbReference>
<dbReference type="GO" id="GO:0006048">
    <property type="term" value="P:UDP-N-acetylglucosamine biosynthetic process"/>
    <property type="evidence" value="ECO:0007669"/>
    <property type="project" value="TreeGrafter"/>
</dbReference>
<dbReference type="FunFam" id="2.30.30.240:FF:000002">
    <property type="entry name" value="Ribosome maturation factor rimM"/>
    <property type="match status" value="1"/>
</dbReference>
<dbReference type="SUPFAM" id="SSF50447">
    <property type="entry name" value="Translation proteins"/>
    <property type="match status" value="1"/>
</dbReference>
<dbReference type="AlphaFoldDB" id="A0AA88ACK4"/>
<evidence type="ECO:0000313" key="3">
    <source>
        <dbReference type="EMBL" id="GMN43378.1"/>
    </source>
</evidence>
<evidence type="ECO:0000259" key="2">
    <source>
        <dbReference type="Pfam" id="PF24986"/>
    </source>
</evidence>
<accession>A0AA88ACK4</accession>
<feature type="domain" description="RimM N-terminal" evidence="1">
    <location>
        <begin position="81"/>
        <end position="168"/>
    </location>
</feature>
<proteinExistence type="inferred from homology"/>
<dbReference type="Gene3D" id="3.90.550.10">
    <property type="entry name" value="Spore Coat Polysaccharide Biosynthesis Protein SpsA, Chain A"/>
    <property type="match status" value="1"/>
</dbReference>
<dbReference type="Pfam" id="PF01782">
    <property type="entry name" value="RimM"/>
    <property type="match status" value="1"/>
</dbReference>
<dbReference type="InterPro" id="IPR011033">
    <property type="entry name" value="PRC_barrel-like_sf"/>
</dbReference>
<dbReference type="Gene3D" id="2.30.30.240">
    <property type="entry name" value="PRC-barrel domain"/>
    <property type="match status" value="1"/>
</dbReference>
<dbReference type="InterPro" id="IPR002676">
    <property type="entry name" value="RimM_N"/>
</dbReference>
<evidence type="ECO:0000259" key="1">
    <source>
        <dbReference type="Pfam" id="PF01782"/>
    </source>
</evidence>
<dbReference type="InterPro" id="IPR056792">
    <property type="entry name" value="PRC_RimM"/>
</dbReference>
<dbReference type="SUPFAM" id="SSF53448">
    <property type="entry name" value="Nucleotide-diphospho-sugar transferases"/>
    <property type="match status" value="2"/>
</dbReference>